<gene>
    <name evidence="3" type="ORF">CEE55_00070</name>
    <name evidence="2" type="ORF">STNY_R38730</name>
</gene>
<evidence type="ECO:0000313" key="3">
    <source>
        <dbReference type="EMBL" id="OWR35716.1"/>
    </source>
</evidence>
<evidence type="ECO:0000313" key="5">
    <source>
        <dbReference type="Proteomes" id="UP000825066"/>
    </source>
</evidence>
<accession>A0A246L3Y6</accession>
<organism evidence="3 4">
    <name type="scientific">Stenotrophomonas pavanii</name>
    <dbReference type="NCBI Taxonomy" id="487698"/>
    <lineage>
        <taxon>Bacteria</taxon>
        <taxon>Pseudomonadati</taxon>
        <taxon>Pseudomonadota</taxon>
        <taxon>Gammaproteobacteria</taxon>
        <taxon>Lysobacterales</taxon>
        <taxon>Lysobacteraceae</taxon>
        <taxon>Stenotrophomonas</taxon>
    </lineage>
</organism>
<feature type="compositionally biased region" description="Pro residues" evidence="1">
    <location>
        <begin position="45"/>
        <end position="54"/>
    </location>
</feature>
<dbReference type="EMBL" id="NIXP01000001">
    <property type="protein sequence ID" value="OWR35716.1"/>
    <property type="molecule type" value="Genomic_DNA"/>
</dbReference>
<proteinExistence type="predicted"/>
<reference evidence="2 5" key="2">
    <citation type="submission" date="2021-05" db="EMBL/GenBank/DDBJ databases">
        <title>Complete Genome Sequence of Stenotrophomonas pavanii strain Y.</title>
        <authorList>
            <person name="Dohra H."/>
            <person name="Mohad Din A.R.J."/>
            <person name="Suzuki K."/>
            <person name="Fatma A."/>
            <person name="Honjyo M."/>
            <person name="Nishimura T."/>
            <person name="Moriuch R."/>
            <person name="Masuda K."/>
            <person name="Minoura A."/>
            <person name="Tashiro Y."/>
            <person name="Futamata H."/>
        </authorList>
    </citation>
    <scope>NUCLEOTIDE SEQUENCE [LARGE SCALE GENOMIC DNA]</scope>
    <source>
        <strain evidence="2">Berkeley</strain>
        <strain evidence="5">Y</strain>
    </source>
</reference>
<evidence type="ECO:0008006" key="6">
    <source>
        <dbReference type="Google" id="ProtNLM"/>
    </source>
</evidence>
<sequence>MIKTTPLQTALIAALLGSVALVGCKKKEESTDSTAAPAATAPAEPAAPAPMTGAPPPMAEAAAVSVSAVTVGKTAAADKSVAPAALFSPKDDIIVSVKTDGAANNVNVGAKLTFQDGQVAGEQNAALNTSGAETTNVTFKNAKGWPVGKYRAEVMVDGKAAGTPQEFEVK</sequence>
<dbReference type="EMBL" id="AP024684">
    <property type="protein sequence ID" value="BCX45652.1"/>
    <property type="molecule type" value="Genomic_DNA"/>
</dbReference>
<dbReference type="Proteomes" id="UP000197904">
    <property type="component" value="Unassembled WGS sequence"/>
</dbReference>
<dbReference type="Proteomes" id="UP000825066">
    <property type="component" value="Chromosome"/>
</dbReference>
<dbReference type="RefSeq" id="WP_049467593.1">
    <property type="nucleotide sequence ID" value="NZ_AP024684.1"/>
</dbReference>
<evidence type="ECO:0000256" key="1">
    <source>
        <dbReference type="SAM" id="MobiDB-lite"/>
    </source>
</evidence>
<name>A0A246L3Y6_9GAMM</name>
<feature type="compositionally biased region" description="Low complexity" evidence="1">
    <location>
        <begin position="34"/>
        <end position="44"/>
    </location>
</feature>
<dbReference type="GeneID" id="93708593"/>
<evidence type="ECO:0000313" key="4">
    <source>
        <dbReference type="Proteomes" id="UP000197904"/>
    </source>
</evidence>
<evidence type="ECO:0000313" key="2">
    <source>
        <dbReference type="EMBL" id="BCX45652.1"/>
    </source>
</evidence>
<reference evidence="3 4" key="1">
    <citation type="submission" date="2017-06" db="EMBL/GenBank/DDBJ databases">
        <authorList>
            <person name="Kim H.J."/>
            <person name="Triplett B.A."/>
        </authorList>
    </citation>
    <scope>NUCLEOTIDE SEQUENCE [LARGE SCALE GENOMIC DNA]</scope>
    <source>
        <strain evidence="3 4">S18795</strain>
    </source>
</reference>
<protein>
    <recommendedName>
        <fullName evidence="6">Lipoprotein</fullName>
    </recommendedName>
</protein>
<dbReference type="AlphaFoldDB" id="A0A246L3Y6"/>
<dbReference type="PROSITE" id="PS51257">
    <property type="entry name" value="PROKAR_LIPOPROTEIN"/>
    <property type="match status" value="1"/>
</dbReference>
<keyword evidence="5" id="KW-1185">Reference proteome</keyword>
<feature type="region of interest" description="Disordered" evidence="1">
    <location>
        <begin position="29"/>
        <end position="54"/>
    </location>
</feature>